<evidence type="ECO:0000313" key="2">
    <source>
        <dbReference type="EMBL" id="KAA9130206.1"/>
    </source>
</evidence>
<sequence>MNPIKKLTRPNTLPLAFLCLAMCLSADAFELTAVDTPTSVDSLAPRLAATKDDRVVISWLEPHEKGHRLAYALFSEGQAGPAHTIHQGEGFFANWADTPGVVVMPDGTWLAHWLARSGQGTYAYDVMLATSADQGATWSVPFSPHDDGTPTEHGFVSSYPASPSAVGLAWLDGRETAPAPEDAPTTGHAHGGHGAMTLRTALIAPDGTISEGAQLDDRVCDCCGTAAAVTADGPVVVYRDRSDDEIRDIMLVRRGPAGWSEPVRVHADEWRITACPVNGPAVLARGRQLVVAWFTMAADETPRVNVAVSTDSGVSFSTPVALDTGSAMGRVDLAWAESGFILVWMAENGSGANVNLAKFDLDGRLVERGSLVELDAGRGSGFPRIAALDGGRILLAWTGADGVQLGIVDID</sequence>
<gene>
    <name evidence="2" type="ORF">F3N42_13650</name>
</gene>
<dbReference type="SUPFAM" id="SSF50939">
    <property type="entry name" value="Sialidases"/>
    <property type="match status" value="1"/>
</dbReference>
<dbReference type="Proteomes" id="UP000325372">
    <property type="component" value="Unassembled WGS sequence"/>
</dbReference>
<name>A0A5N0T8P8_9GAMM</name>
<reference evidence="2 3" key="1">
    <citation type="submission" date="2019-09" db="EMBL/GenBank/DDBJ databases">
        <title>Wenzhouxiangella sp. Genome sequencing and assembly.</title>
        <authorList>
            <person name="Zhang R."/>
        </authorList>
    </citation>
    <scope>NUCLEOTIDE SEQUENCE [LARGE SCALE GENOMIC DNA]</scope>
    <source>
        <strain evidence="2 3">W260</strain>
    </source>
</reference>
<dbReference type="EMBL" id="VYXP01000009">
    <property type="protein sequence ID" value="KAA9130206.1"/>
    <property type="molecule type" value="Genomic_DNA"/>
</dbReference>
<dbReference type="InterPro" id="IPR036278">
    <property type="entry name" value="Sialidase_sf"/>
</dbReference>
<keyword evidence="3" id="KW-1185">Reference proteome</keyword>
<comment type="caution">
    <text evidence="2">The sequence shown here is derived from an EMBL/GenBank/DDBJ whole genome shotgun (WGS) entry which is preliminary data.</text>
</comment>
<keyword evidence="1" id="KW-0732">Signal</keyword>
<dbReference type="CDD" id="cd15482">
    <property type="entry name" value="Sialidase_non-viral"/>
    <property type="match status" value="1"/>
</dbReference>
<feature type="signal peptide" evidence="1">
    <location>
        <begin position="1"/>
        <end position="28"/>
    </location>
</feature>
<feature type="chain" id="PRO_5024324039" evidence="1">
    <location>
        <begin position="29"/>
        <end position="411"/>
    </location>
</feature>
<organism evidence="2 3">
    <name type="scientific">Marinihelvus fidelis</name>
    <dbReference type="NCBI Taxonomy" id="2613842"/>
    <lineage>
        <taxon>Bacteria</taxon>
        <taxon>Pseudomonadati</taxon>
        <taxon>Pseudomonadota</taxon>
        <taxon>Gammaproteobacteria</taxon>
        <taxon>Chromatiales</taxon>
        <taxon>Wenzhouxiangellaceae</taxon>
        <taxon>Marinihelvus</taxon>
    </lineage>
</organism>
<evidence type="ECO:0000256" key="1">
    <source>
        <dbReference type="SAM" id="SignalP"/>
    </source>
</evidence>
<evidence type="ECO:0000313" key="3">
    <source>
        <dbReference type="Proteomes" id="UP000325372"/>
    </source>
</evidence>
<proteinExistence type="predicted"/>
<protein>
    <submittedName>
        <fullName evidence="2">Exo-alpha-sialidase</fullName>
    </submittedName>
</protein>
<accession>A0A5N0T8P8</accession>
<dbReference type="AlphaFoldDB" id="A0A5N0T8P8"/>
<dbReference type="Gene3D" id="2.120.10.10">
    <property type="match status" value="1"/>
</dbReference>